<keyword evidence="9" id="KW-1185">Reference proteome</keyword>
<dbReference type="GO" id="GO:0005524">
    <property type="term" value="F:ATP binding"/>
    <property type="evidence" value="ECO:0007669"/>
    <property type="project" value="UniProtKB-UniRule"/>
</dbReference>
<evidence type="ECO:0000256" key="3">
    <source>
        <dbReference type="ARBA" id="ARBA00022741"/>
    </source>
</evidence>
<dbReference type="Gene3D" id="3.30.200.20">
    <property type="entry name" value="Phosphorylase Kinase, domain 1"/>
    <property type="match status" value="2"/>
</dbReference>
<evidence type="ECO:0000256" key="5">
    <source>
        <dbReference type="ARBA" id="ARBA00022840"/>
    </source>
</evidence>
<dbReference type="PROSITE" id="PS00108">
    <property type="entry name" value="PROTEIN_KINASE_ST"/>
    <property type="match status" value="1"/>
</dbReference>
<evidence type="ECO:0000313" key="9">
    <source>
        <dbReference type="Proteomes" id="UP000298652"/>
    </source>
</evidence>
<sequence length="1024" mass="114657">MDPPHKNLIELLHGTDQLKWTALNSHNIKRFSENEIEKITRKNRTMVGQGAFGKVYAGTLEDKGMVAVKKLDHNESKMREYLAKEIIVHSQINHRNVTRLIGYCLEENALMMVTEYMPGGNLNDILHRDVRPISLDTRLRIAMECAEALGYIHSHMYTPVIHGDIKPANILLNHKLNAKISDFGISRLVNTDNTLYTMHVMGSIGYMDPLFVRTGHLTPKSDVYSFGVVLLEIFTRKKVKTDNNGLSLVDSFILSHSKGYRRVRKMFDAEISDGGNTKILEGIAKLIGECLGMKIHKRPEMKIVAERLQVLRRAHHQGQERVGLFSWGRKNILDFSAERIKGLLESRGQVIGQGILGKMYKVTLDSGTVLAMKRMKGDFQLPEEEFKRRIAVINDIQNLLVMPLLWYYYYSNNEWLLAYDYMPMGSLAALLHGDKSYAGARLDWEQRVGIALNVAHGVAAIHSAGPAVCHGNIKSSNILLTSDCDVRLSEHGLHTLSCISLSSVSGYHSPEVTVISSDVTKQSDTYSFGILLLELLTGKSPEHMLLKEGVDLPHWVQSVPRKEWTTKVLDAELHKQQKSAVVEMQKLLHLATVCCARTAIKRPTIFEVVQQMERIRRFSIVHWGSAPAEPSIPVKETELAVEQKQDVSANKIYEIQNKLASQESTGKIVSPQKRDVSANKIYEIQNKLALQESTGKLVSPLATMIELVLLGGSGSFGTTWKVTTTEREGIMVMKLIENVDLPEAEFDRRIAAIEAIKSELLVPLHWHHFGNGEKILMYSYMPMGSLSLLLHGNGDYGKFKLDWEQQTTIALTVAHGLAAIHSAGPRACHGNIKSSNILLTSDYEARLSEHGVYTLLNMSSFVDATRVSGYLAPEVTADTRVTKEADVYSFGILLIELLTAREPAEASLRGKGLDLSRWVHSIAREDWMTKVFDVELVAQHSAAAQEMEQLLHLAMDCCTSFNLRPKISEVVSRIEHVRASGSLGSPPRKIYKSMGNPLPEGHADDQKWMEFMGTINEDLEDVPP</sequence>
<evidence type="ECO:0000259" key="7">
    <source>
        <dbReference type="PROSITE" id="PS50011"/>
    </source>
</evidence>
<dbReference type="PROSITE" id="PS50011">
    <property type="entry name" value="PROTEIN_KINASE_DOM"/>
    <property type="match status" value="3"/>
</dbReference>
<dbReference type="Gramene" id="TKV95828">
    <property type="protein sequence ID" value="TKV95828"/>
    <property type="gene ID" value="SEVIR_9G387400v2"/>
</dbReference>
<protein>
    <recommendedName>
        <fullName evidence="7">Protein kinase domain-containing protein</fullName>
    </recommendedName>
</protein>
<dbReference type="PANTHER" id="PTHR27001:SF803">
    <property type="entry name" value="OS01G0247500 PROTEIN"/>
    <property type="match status" value="1"/>
</dbReference>
<dbReference type="InterPro" id="IPR017441">
    <property type="entry name" value="Protein_kinase_ATP_BS"/>
</dbReference>
<evidence type="ECO:0000256" key="1">
    <source>
        <dbReference type="ARBA" id="ARBA00022527"/>
    </source>
</evidence>
<keyword evidence="3 6" id="KW-0547">Nucleotide-binding</keyword>
<dbReference type="InterPro" id="IPR001245">
    <property type="entry name" value="Ser-Thr/Tyr_kinase_cat_dom"/>
</dbReference>
<dbReference type="InterPro" id="IPR008271">
    <property type="entry name" value="Ser/Thr_kinase_AS"/>
</dbReference>
<dbReference type="GO" id="GO:0005886">
    <property type="term" value="C:plasma membrane"/>
    <property type="evidence" value="ECO:0007669"/>
    <property type="project" value="TreeGrafter"/>
</dbReference>
<dbReference type="EMBL" id="CM016560">
    <property type="protein sequence ID" value="TKV95827.1"/>
    <property type="molecule type" value="Genomic_DNA"/>
</dbReference>
<dbReference type="Pfam" id="PF00069">
    <property type="entry name" value="Pkinase"/>
    <property type="match status" value="2"/>
</dbReference>
<dbReference type="PROSITE" id="PS00107">
    <property type="entry name" value="PROTEIN_KINASE_ATP"/>
    <property type="match status" value="1"/>
</dbReference>
<keyword evidence="2" id="KW-0808">Transferase</keyword>
<proteinExistence type="predicted"/>
<accession>A0A4U6T2N1</accession>
<evidence type="ECO:0000256" key="2">
    <source>
        <dbReference type="ARBA" id="ARBA00022679"/>
    </source>
</evidence>
<dbReference type="FunFam" id="1.10.510.10:FF:000474">
    <property type="entry name" value="Wall-associated receptor kinase 3"/>
    <property type="match status" value="1"/>
</dbReference>
<feature type="domain" description="Protein kinase" evidence="7">
    <location>
        <begin position="705"/>
        <end position="979"/>
    </location>
</feature>
<dbReference type="EMBL" id="CM016560">
    <property type="protein sequence ID" value="TKV95828.1"/>
    <property type="molecule type" value="Genomic_DNA"/>
</dbReference>
<dbReference type="EMBL" id="CM016560">
    <property type="protein sequence ID" value="TKV95829.1"/>
    <property type="molecule type" value="Genomic_DNA"/>
</dbReference>
<reference evidence="8 9" key="1">
    <citation type="submission" date="2019-03" db="EMBL/GenBank/DDBJ databases">
        <title>WGS assembly of Setaria viridis.</title>
        <authorList>
            <person name="Huang P."/>
            <person name="Jenkins J."/>
            <person name="Grimwood J."/>
            <person name="Barry K."/>
            <person name="Healey A."/>
            <person name="Mamidi S."/>
            <person name="Sreedasyam A."/>
            <person name="Shu S."/>
            <person name="Feldman M."/>
            <person name="Wu J."/>
            <person name="Yu Y."/>
            <person name="Chen C."/>
            <person name="Johnson J."/>
            <person name="Rokhsar D."/>
            <person name="Baxter I."/>
            <person name="Schmutz J."/>
            <person name="Brutnell T."/>
            <person name="Kellogg E."/>
        </authorList>
    </citation>
    <scope>NUCLEOTIDE SEQUENCE [LARGE SCALE GENOMIC DNA]</scope>
    <source>
        <strain evidence="9">cv. A10</strain>
    </source>
</reference>
<dbReference type="Gene3D" id="1.10.510.10">
    <property type="entry name" value="Transferase(Phosphotransferase) domain 1"/>
    <property type="match status" value="3"/>
</dbReference>
<keyword evidence="4" id="KW-0418">Kinase</keyword>
<organism evidence="8 9">
    <name type="scientific">Setaria viridis</name>
    <name type="common">Green bristlegrass</name>
    <name type="synonym">Setaria italica subsp. viridis</name>
    <dbReference type="NCBI Taxonomy" id="4556"/>
    <lineage>
        <taxon>Eukaryota</taxon>
        <taxon>Viridiplantae</taxon>
        <taxon>Streptophyta</taxon>
        <taxon>Embryophyta</taxon>
        <taxon>Tracheophyta</taxon>
        <taxon>Spermatophyta</taxon>
        <taxon>Magnoliopsida</taxon>
        <taxon>Liliopsida</taxon>
        <taxon>Poales</taxon>
        <taxon>Poaceae</taxon>
        <taxon>PACMAD clade</taxon>
        <taxon>Panicoideae</taxon>
        <taxon>Panicodae</taxon>
        <taxon>Paniceae</taxon>
        <taxon>Cenchrinae</taxon>
        <taxon>Setaria</taxon>
    </lineage>
</organism>
<dbReference type="Proteomes" id="UP000298652">
    <property type="component" value="Chromosome 9"/>
</dbReference>
<feature type="domain" description="Protein kinase" evidence="7">
    <location>
        <begin position="345"/>
        <end position="615"/>
    </location>
</feature>
<dbReference type="GO" id="GO:0004672">
    <property type="term" value="F:protein kinase activity"/>
    <property type="evidence" value="ECO:0007669"/>
    <property type="project" value="InterPro"/>
</dbReference>
<dbReference type="Gramene" id="TKV95829">
    <property type="protein sequence ID" value="TKV95829"/>
    <property type="gene ID" value="SEVIR_9G387400v2"/>
</dbReference>
<gene>
    <name evidence="8" type="ORF">SEVIR_9G387400v2</name>
</gene>
<dbReference type="PANTHER" id="PTHR27001">
    <property type="entry name" value="OS01G0253100 PROTEIN"/>
    <property type="match status" value="1"/>
</dbReference>
<evidence type="ECO:0000256" key="4">
    <source>
        <dbReference type="ARBA" id="ARBA00022777"/>
    </source>
</evidence>
<dbReference type="SMART" id="SM00220">
    <property type="entry name" value="S_TKc"/>
    <property type="match status" value="3"/>
</dbReference>
<dbReference type="FunFam" id="3.30.200.20:FF:000337">
    <property type="entry name" value="Wall-associated receptor kinase 3"/>
    <property type="match status" value="1"/>
</dbReference>
<dbReference type="Pfam" id="PF07714">
    <property type="entry name" value="PK_Tyr_Ser-Thr"/>
    <property type="match status" value="1"/>
</dbReference>
<dbReference type="AlphaFoldDB" id="A0A4U6T2N1"/>
<dbReference type="InterPro" id="IPR011009">
    <property type="entry name" value="Kinase-like_dom_sf"/>
</dbReference>
<dbReference type="Gramene" id="TKV95827">
    <property type="protein sequence ID" value="TKV95827"/>
    <property type="gene ID" value="SEVIR_9G387400v2"/>
</dbReference>
<keyword evidence="1" id="KW-0723">Serine/threonine-protein kinase</keyword>
<dbReference type="SUPFAM" id="SSF56112">
    <property type="entry name" value="Protein kinase-like (PK-like)"/>
    <property type="match status" value="3"/>
</dbReference>
<feature type="domain" description="Protein kinase" evidence="7">
    <location>
        <begin position="41"/>
        <end position="311"/>
    </location>
</feature>
<name>A0A4U6T2N1_SETVI</name>
<evidence type="ECO:0000256" key="6">
    <source>
        <dbReference type="PROSITE-ProRule" id="PRU10141"/>
    </source>
</evidence>
<keyword evidence="5 6" id="KW-0067">ATP-binding</keyword>
<dbReference type="InterPro" id="IPR000719">
    <property type="entry name" value="Prot_kinase_dom"/>
</dbReference>
<feature type="binding site" evidence="6">
    <location>
        <position position="70"/>
    </location>
    <ligand>
        <name>ATP</name>
        <dbReference type="ChEBI" id="CHEBI:30616"/>
    </ligand>
</feature>
<dbReference type="OMA" id="WMAKVID"/>
<evidence type="ECO:0000313" key="8">
    <source>
        <dbReference type="EMBL" id="TKV95829.1"/>
    </source>
</evidence>